<keyword evidence="7" id="KW-1003">Cell membrane</keyword>
<evidence type="ECO:0000259" key="18">
    <source>
        <dbReference type="PROSITE" id="PS51104"/>
    </source>
</evidence>
<evidence type="ECO:0000313" key="19">
    <source>
        <dbReference type="EMBL" id="MCY3053263.1"/>
    </source>
</evidence>
<dbReference type="PANTHER" id="PTHR30181:SF2">
    <property type="entry name" value="PTS SYSTEM MANNITOL-SPECIFIC EIICBA COMPONENT"/>
    <property type="match status" value="1"/>
</dbReference>
<feature type="transmembrane region" description="Helical" evidence="16">
    <location>
        <begin position="321"/>
        <end position="342"/>
    </location>
</feature>
<dbReference type="AlphaFoldDB" id="A0A109RE60"/>
<dbReference type="InterPro" id="IPR036095">
    <property type="entry name" value="PTS_EIIB-like_sf"/>
</dbReference>
<dbReference type="EMBL" id="CP065662">
    <property type="protein sequence ID" value="QPS01509.1"/>
    <property type="molecule type" value="Genomic_DNA"/>
</dbReference>
<dbReference type="RefSeq" id="WP_060777666.1">
    <property type="nucleotide sequence ID" value="NZ_CAJHLF010000001.1"/>
</dbReference>
<evidence type="ECO:0000256" key="3">
    <source>
        <dbReference type="ARBA" id="ARBA00004651"/>
    </source>
</evidence>
<feature type="transmembrane region" description="Helical" evidence="16">
    <location>
        <begin position="252"/>
        <end position="270"/>
    </location>
</feature>
<evidence type="ECO:0000256" key="1">
    <source>
        <dbReference type="ARBA" id="ARBA00001655"/>
    </source>
</evidence>
<dbReference type="Pfam" id="PF02378">
    <property type="entry name" value="PTS_EIIC"/>
    <property type="match status" value="1"/>
</dbReference>
<feature type="domain" description="PTS EIIB type-2" evidence="17">
    <location>
        <begin position="387"/>
        <end position="479"/>
    </location>
</feature>
<dbReference type="InterPro" id="IPR003501">
    <property type="entry name" value="PTS_EIIB_2/3"/>
</dbReference>
<evidence type="ECO:0000259" key="17">
    <source>
        <dbReference type="PROSITE" id="PS51099"/>
    </source>
</evidence>
<keyword evidence="13 16" id="KW-1133">Transmembrane helix</keyword>
<comment type="catalytic activity">
    <reaction evidence="1">
        <text>D-mannitol(out) + N(pros)-phospho-L-histidyl-[protein] = D-mannitol 1-phosphate(in) + L-histidyl-[protein]</text>
        <dbReference type="Rhea" id="RHEA:33363"/>
        <dbReference type="Rhea" id="RHEA-COMP:9745"/>
        <dbReference type="Rhea" id="RHEA-COMP:9746"/>
        <dbReference type="ChEBI" id="CHEBI:16899"/>
        <dbReference type="ChEBI" id="CHEBI:29979"/>
        <dbReference type="ChEBI" id="CHEBI:61381"/>
        <dbReference type="ChEBI" id="CHEBI:64837"/>
        <dbReference type="EC" id="2.7.1.197"/>
    </reaction>
</comment>
<dbReference type="CDD" id="cd05567">
    <property type="entry name" value="PTS_IIB_mannitol"/>
    <property type="match status" value="1"/>
</dbReference>
<dbReference type="InterPro" id="IPR003352">
    <property type="entry name" value="PTS_EIIC"/>
</dbReference>
<organism evidence="20 21">
    <name type="scientific">Aerococcus urinae</name>
    <dbReference type="NCBI Taxonomy" id="1376"/>
    <lineage>
        <taxon>Bacteria</taxon>
        <taxon>Bacillati</taxon>
        <taxon>Bacillota</taxon>
        <taxon>Bacilli</taxon>
        <taxon>Lactobacillales</taxon>
        <taxon>Aerococcaceae</taxon>
        <taxon>Aerococcus</taxon>
    </lineage>
</organism>
<keyword evidence="10 19" id="KW-0808">Transferase</keyword>
<evidence type="ECO:0000256" key="13">
    <source>
        <dbReference type="ARBA" id="ARBA00022989"/>
    </source>
</evidence>
<evidence type="ECO:0000256" key="8">
    <source>
        <dbReference type="ARBA" id="ARBA00022553"/>
    </source>
</evidence>
<keyword evidence="22" id="KW-1185">Reference proteome</keyword>
<protein>
    <recommendedName>
        <fullName evidence="5">PTS system mannitol-specific EIICB component</fullName>
        <ecNumber evidence="4">2.7.1.197</ecNumber>
    </recommendedName>
    <alternativeName>
        <fullName evidence="15">EIICB-Mtl</fullName>
    </alternativeName>
</protein>
<evidence type="ECO:0000256" key="5">
    <source>
        <dbReference type="ARBA" id="ARBA00021825"/>
    </source>
</evidence>
<comment type="function">
    <text evidence="2">The phosphoenolpyruvate-dependent sugar phosphotransferase system (sugar PTS), a major carbohydrate active transport system, catalyzes the phosphorylation of incoming sugar substrates concomitantly with their translocation across the cell membrane. The enzyme II CmtAB PTS system is involved in D-mannitol transport.</text>
</comment>
<dbReference type="InterPro" id="IPR013014">
    <property type="entry name" value="PTS_EIIC_2"/>
</dbReference>
<dbReference type="KEGG" id="aun:AWM73_00975"/>
<evidence type="ECO:0000256" key="4">
    <source>
        <dbReference type="ARBA" id="ARBA00011909"/>
    </source>
</evidence>
<keyword evidence="12 16" id="KW-0812">Transmembrane</keyword>
<evidence type="ECO:0000313" key="20">
    <source>
        <dbReference type="EMBL" id="QPS01509.1"/>
    </source>
</evidence>
<feature type="transmembrane region" description="Helical" evidence="16">
    <location>
        <begin position="140"/>
        <end position="162"/>
    </location>
</feature>
<evidence type="ECO:0000313" key="21">
    <source>
        <dbReference type="Proteomes" id="UP000594771"/>
    </source>
</evidence>
<dbReference type="PANTHER" id="PTHR30181">
    <property type="entry name" value="MANNITOL PERMEASE IIC COMPONENT"/>
    <property type="match status" value="1"/>
</dbReference>
<keyword evidence="11" id="KW-0598">Phosphotransferase system</keyword>
<dbReference type="PROSITE" id="PS51099">
    <property type="entry name" value="PTS_EIIB_TYPE_2"/>
    <property type="match status" value="1"/>
</dbReference>
<proteinExistence type="predicted"/>
<dbReference type="EC" id="2.7.1.197" evidence="4"/>
<dbReference type="Proteomes" id="UP001069145">
    <property type="component" value="Unassembled WGS sequence"/>
</dbReference>
<dbReference type="GO" id="GO:0090563">
    <property type="term" value="F:protein-phosphocysteine-sugar phosphotransferase activity"/>
    <property type="evidence" value="ECO:0007669"/>
    <property type="project" value="TreeGrafter"/>
</dbReference>
<reference evidence="20 21" key="1">
    <citation type="submission" date="2020-12" db="EMBL/GenBank/DDBJ databases">
        <title>FDA dAtabase for Regulatory Grade micrObial Sequences (FDA-ARGOS): Supporting development and validation of Infectious Disease Dx tests.</title>
        <authorList>
            <person name="Sproer C."/>
            <person name="Gronow S."/>
            <person name="Severitt S."/>
            <person name="Schroder I."/>
            <person name="Tallon L."/>
            <person name="Sadzewicz L."/>
            <person name="Zhao X."/>
            <person name="Boylan J."/>
            <person name="Ott S."/>
            <person name="Bowen H."/>
            <person name="Vavikolanu K."/>
            <person name="Mehta A."/>
            <person name="Aluvathingal J."/>
            <person name="Nadendla S."/>
            <person name="Lowell S."/>
            <person name="Myers T."/>
            <person name="Yan Y."/>
            <person name="Sichtig H."/>
        </authorList>
    </citation>
    <scope>NUCLEOTIDE SEQUENCE [LARGE SCALE GENOMIC DNA]</scope>
    <source>
        <strain evidence="20 21">FDAARGOS_911</strain>
    </source>
</reference>
<dbReference type="Pfam" id="PF02302">
    <property type="entry name" value="PTS_IIB"/>
    <property type="match status" value="1"/>
</dbReference>
<dbReference type="InterPro" id="IPR013011">
    <property type="entry name" value="PTS_EIIB_2"/>
</dbReference>
<feature type="domain" description="PTS EIIC type-2" evidence="18">
    <location>
        <begin position="18"/>
        <end position="355"/>
    </location>
</feature>
<dbReference type="NCBIfam" id="NF011663">
    <property type="entry name" value="PRK15083.1"/>
    <property type="match status" value="1"/>
</dbReference>
<sequence>MEQSQAKSSGLKAGIQKLGRHLSSMVMPNIGAFIAWGIFAALFIPTGYLPNESLNAVGGAMQRYLLPLLIAYSGGALVYEQRGAVVATIATMGVIGGAPPETPMFIGAMAMGPFAGWVIKKFDQAFQEKIPSGFEMLVNNFSSGILGFFLALLGFFAVGPLVSWGTEWMEIGVNKIMELGFLPLANVLIEPAKILFLNNAINHGILTPLGSAQVAEVGKSVLYLLEANPGPGLGVLLAFAIFGKGSAKSSSWGAMIIHFLGGIHEIYFPYVMTKPLLILAVIAGGVTGTFVNVLLNVGLTGPASPGSIFAIFGVTARGDHLPMLLAVAAAAAVSFAVAALILKTDRSQEDNFAKQQAAVSQAKAESKGQSADVEATSDEVPDVNQIDRIIFACDAGMGSSAMGASLLRKKAKQLGLTQPVTNSAINNLNDDAKTLVITQQELTPQARKKAPSSTHISVNNFMDSDRYDEILADMLDEDVETVEAEVSDGSSESADKDASQAQASDYAGINKVVFAFKGPGVGGTTIAASIFRNLLVKKAPDKNIHASAQALDEINDQDNILVIVQSDDYQTAKEHFQKARVIHFDRLIDEGNYYSLIQSLGE</sequence>
<dbReference type="Proteomes" id="UP000594771">
    <property type="component" value="Chromosome"/>
</dbReference>
<dbReference type="OrthoDB" id="9814222at2"/>
<evidence type="ECO:0000256" key="9">
    <source>
        <dbReference type="ARBA" id="ARBA00022597"/>
    </source>
</evidence>
<comment type="subcellular location">
    <subcellularLocation>
        <location evidence="3">Cell membrane</location>
        <topology evidence="3">Multi-pass membrane protein</topology>
    </subcellularLocation>
</comment>
<dbReference type="GO" id="GO:0022872">
    <property type="term" value="F:protein-N(PI)-phosphohistidine-mannitol phosphotransferase system transmembrane transporter activity"/>
    <property type="evidence" value="ECO:0007669"/>
    <property type="project" value="InterPro"/>
</dbReference>
<dbReference type="InterPro" id="IPR050893">
    <property type="entry name" value="Sugar_PTS"/>
</dbReference>
<evidence type="ECO:0000256" key="15">
    <source>
        <dbReference type="ARBA" id="ARBA00033349"/>
    </source>
</evidence>
<feature type="transmembrane region" description="Helical" evidence="16">
    <location>
        <begin position="21"/>
        <end position="44"/>
    </location>
</feature>
<dbReference type="GO" id="GO:0009401">
    <property type="term" value="P:phosphoenolpyruvate-dependent sugar phosphotransferase system"/>
    <property type="evidence" value="ECO:0007669"/>
    <property type="project" value="UniProtKB-KW"/>
</dbReference>
<dbReference type="NCBIfam" id="TIGR00851">
    <property type="entry name" value="mtlA"/>
    <property type="match status" value="1"/>
</dbReference>
<gene>
    <name evidence="20" type="ORF">I6G68_00040</name>
    <name evidence="19" type="ORF">ODY43_04585</name>
</gene>
<evidence type="ECO:0000256" key="14">
    <source>
        <dbReference type="ARBA" id="ARBA00023136"/>
    </source>
</evidence>
<dbReference type="InterPro" id="IPR004718">
    <property type="entry name" value="PTS_IIC_mtl"/>
</dbReference>
<evidence type="ECO:0000256" key="2">
    <source>
        <dbReference type="ARBA" id="ARBA00002434"/>
    </source>
</evidence>
<dbReference type="PROSITE" id="PS51104">
    <property type="entry name" value="PTS_EIIC_TYPE_2"/>
    <property type="match status" value="1"/>
</dbReference>
<evidence type="ECO:0000313" key="22">
    <source>
        <dbReference type="Proteomes" id="UP001069145"/>
    </source>
</evidence>
<dbReference type="EMBL" id="JAOTML010000004">
    <property type="protein sequence ID" value="MCY3053263.1"/>
    <property type="molecule type" value="Genomic_DNA"/>
</dbReference>
<keyword evidence="8" id="KW-0597">Phosphoprotein</keyword>
<evidence type="ECO:0000256" key="10">
    <source>
        <dbReference type="ARBA" id="ARBA00022679"/>
    </source>
</evidence>
<dbReference type="GeneID" id="35766768"/>
<evidence type="ECO:0000256" key="12">
    <source>
        <dbReference type="ARBA" id="ARBA00022692"/>
    </source>
</evidence>
<keyword evidence="6" id="KW-0813">Transport</keyword>
<dbReference type="SUPFAM" id="SSF52794">
    <property type="entry name" value="PTS system IIB component-like"/>
    <property type="match status" value="1"/>
</dbReference>
<feature type="transmembrane region" description="Helical" evidence="16">
    <location>
        <begin position="277"/>
        <end position="301"/>
    </location>
</feature>
<name>A0A109RE60_9LACT</name>
<reference evidence="19" key="2">
    <citation type="submission" date="2022-09" db="EMBL/GenBank/DDBJ databases">
        <title>Aerococcus urinae taxonomy study.</title>
        <authorList>
            <person name="Christensen J."/>
            <person name="Senneby E."/>
        </authorList>
    </citation>
    <scope>NUCLEOTIDE SEQUENCE</scope>
    <source>
        <strain evidence="19">NLD-066-U95</strain>
    </source>
</reference>
<evidence type="ECO:0000256" key="11">
    <source>
        <dbReference type="ARBA" id="ARBA00022683"/>
    </source>
</evidence>
<evidence type="ECO:0000256" key="16">
    <source>
        <dbReference type="SAM" id="Phobius"/>
    </source>
</evidence>
<keyword evidence="9" id="KW-0762">Sugar transport</keyword>
<accession>A0A109RE60</accession>
<dbReference type="InterPro" id="IPR029503">
    <property type="entry name" value="PTS_EIIB_mannitol"/>
</dbReference>
<keyword evidence="14 16" id="KW-0472">Membrane</keyword>
<dbReference type="Gene3D" id="3.40.50.2300">
    <property type="match status" value="2"/>
</dbReference>
<evidence type="ECO:0000256" key="6">
    <source>
        <dbReference type="ARBA" id="ARBA00022448"/>
    </source>
</evidence>
<dbReference type="GO" id="GO:0005886">
    <property type="term" value="C:plasma membrane"/>
    <property type="evidence" value="ECO:0007669"/>
    <property type="project" value="UniProtKB-SubCell"/>
</dbReference>
<evidence type="ECO:0000256" key="7">
    <source>
        <dbReference type="ARBA" id="ARBA00022475"/>
    </source>
</evidence>